<dbReference type="RefSeq" id="WP_249319388.1">
    <property type="nucleotide sequence ID" value="NZ_JACRSN010000008.1"/>
</dbReference>
<accession>A0A926D8N9</accession>
<dbReference type="InterPro" id="IPR045735">
    <property type="entry name" value="Spore_III_AA_AAA+_ATPase"/>
</dbReference>
<evidence type="ECO:0000313" key="5">
    <source>
        <dbReference type="Proteomes" id="UP000651482"/>
    </source>
</evidence>
<dbReference type="Proteomes" id="UP000651482">
    <property type="component" value="Unassembled WGS sequence"/>
</dbReference>
<dbReference type="Gene3D" id="3.40.50.300">
    <property type="entry name" value="P-loop containing nucleotide triphosphate hydrolases"/>
    <property type="match status" value="1"/>
</dbReference>
<dbReference type="PANTHER" id="PTHR20953:SF3">
    <property type="entry name" value="P-LOOP CONTAINING NUCLEOSIDE TRIPHOSPHATE HYDROLASES SUPERFAMILY PROTEIN"/>
    <property type="match status" value="1"/>
</dbReference>
<comment type="caution">
    <text evidence="4">The sequence shown here is derived from an EMBL/GenBank/DDBJ whole genome shotgun (WGS) entry which is preliminary data.</text>
</comment>
<dbReference type="Pfam" id="PF19568">
    <property type="entry name" value="Spore_III_AA"/>
    <property type="match status" value="1"/>
</dbReference>
<evidence type="ECO:0000256" key="1">
    <source>
        <dbReference type="ARBA" id="ARBA00022741"/>
    </source>
</evidence>
<organism evidence="4 5">
    <name type="scientific">Yeguia hominis</name>
    <dbReference type="NCBI Taxonomy" id="2763662"/>
    <lineage>
        <taxon>Bacteria</taxon>
        <taxon>Bacillati</taxon>
        <taxon>Bacillota</taxon>
        <taxon>Clostridia</taxon>
        <taxon>Eubacteriales</taxon>
        <taxon>Yeguiaceae</taxon>
        <taxon>Yeguia</taxon>
    </lineage>
</organism>
<evidence type="ECO:0000256" key="2">
    <source>
        <dbReference type="ARBA" id="ARBA00022840"/>
    </source>
</evidence>
<keyword evidence="2" id="KW-0067">ATP-binding</keyword>
<evidence type="ECO:0000259" key="3">
    <source>
        <dbReference type="Pfam" id="PF19568"/>
    </source>
</evidence>
<dbReference type="AlphaFoldDB" id="A0A926D8N9"/>
<reference evidence="4" key="1">
    <citation type="submission" date="2020-08" db="EMBL/GenBank/DDBJ databases">
        <title>Genome public.</title>
        <authorList>
            <person name="Liu C."/>
            <person name="Sun Q."/>
        </authorList>
    </citation>
    <scope>NUCLEOTIDE SEQUENCE</scope>
    <source>
        <strain evidence="4">NSJ-40</strain>
    </source>
</reference>
<dbReference type="EMBL" id="JACRSN010000008">
    <property type="protein sequence ID" value="MBC8533746.1"/>
    <property type="molecule type" value="Genomic_DNA"/>
</dbReference>
<evidence type="ECO:0000313" key="4">
    <source>
        <dbReference type="EMBL" id="MBC8533746.1"/>
    </source>
</evidence>
<feature type="domain" description="Stage III sporulation protein AA AAA+ ATPase" evidence="3">
    <location>
        <begin position="28"/>
        <end position="297"/>
    </location>
</feature>
<dbReference type="PANTHER" id="PTHR20953">
    <property type="entry name" value="KINASE-RELATED"/>
    <property type="match status" value="1"/>
</dbReference>
<protein>
    <submittedName>
        <fullName evidence="4">Stage III sporulation protein AA</fullName>
    </submittedName>
</protein>
<proteinExistence type="predicted"/>
<dbReference type="SUPFAM" id="SSF52540">
    <property type="entry name" value="P-loop containing nucleoside triphosphate hydrolases"/>
    <property type="match status" value="1"/>
</dbReference>
<sequence>MELRFDSAAAACGPLAPMLLAVPQSVKRDVQEIRFRAGKPIALSLPGKILFLTGRGELVHTVTPGCFFTDRPILETLFRQLCSFSVYSHQSEIQNGYIALRGGHRAGICGTAVLSQGKISGIRNISSINLRIAREIRGAADALVVKGEALLGGLLLAGPPCCGKTTVLRDLARQLSEARKKVAVIDERGEFAGVWEGEPQNDLGPCCDVLDGYPKQEGMLQAIRVLSPEFLICDELGGAGEVEAVLESLYAGVSVIASLHAGSVQELLCRPQAAALLQTGAFQTVALMDGRAAPGKIIRWMKAGDLLENRRDSDGDRGVCVHRLEQGASARAAG</sequence>
<dbReference type="GO" id="GO:0005524">
    <property type="term" value="F:ATP binding"/>
    <property type="evidence" value="ECO:0007669"/>
    <property type="project" value="UniProtKB-KW"/>
</dbReference>
<keyword evidence="1" id="KW-0547">Nucleotide-binding</keyword>
<name>A0A926D8N9_9FIRM</name>
<keyword evidence="5" id="KW-1185">Reference proteome</keyword>
<gene>
    <name evidence="4" type="ORF">IAG03_06955</name>
</gene>
<dbReference type="InterPro" id="IPR027417">
    <property type="entry name" value="P-loop_NTPase"/>
</dbReference>